<dbReference type="InterPro" id="IPR028261">
    <property type="entry name" value="DPD_II"/>
</dbReference>
<comment type="caution">
    <text evidence="2">The sequence shown here is derived from an EMBL/GenBank/DDBJ whole genome shotgun (WGS) entry which is preliminary data.</text>
</comment>
<dbReference type="EC" id="1.-.-.-" evidence="2"/>
<dbReference type="SUPFAM" id="SSF46548">
    <property type="entry name" value="alpha-helical ferredoxin"/>
    <property type="match status" value="1"/>
</dbReference>
<sequence length="611" mass="65069">MSRLVVATPDKAQTTVEGLYRDLERRIAASPPGLCPVDLAASFLKLCRAQTCGKCVPCRVGLAQLEKLLEDVLEHRATLQTLDLIEKTARVIVSTADCAIGWEAAGMVLRGVRGFRGDYVEHIVNGRCTCSLNQPVPCVALCPAGVDIPGYIALVAAGRYADAVRLIRKDNPFPASCGYVCEHPCEARCRRNMIDAAVNIRGLKRFAADHAGTVPVPERAPATGKRVAVIGAGPGGLSAAYYLSLMGHGVTVYEKQPLPGGMLRYGIPSYRLPREKLQADIDAILSAGVKLKTGAEVGRALPIADLTREYDAVYIAIGAHSDKKLGIPGEESEGVVSAVEMLREIGNGKNPDFSGRSVAVIGGGNVAMDVARSAVRLGASRVGIVYRRRQKDMTALPEEVEGAVGEGCEVLSLHAPSRIESDENGNVSALWLRPQIIGKIDSAGRPSPRNADVGELRSPCDLIVVAIGQSIEYGPFAEFGVPVSRGAIQVKNSARIENVANLFAGGDCASGPATVIRAIAAGKVAAANIDNYLGFNHEITADVEIPQANLSDRPPCGRVNLTDRAACERKSDFDAIEYGMTLEEAMQESSRCLRCDHFGYGIFKGGRIAKW</sequence>
<dbReference type="SUPFAM" id="SSF140490">
    <property type="entry name" value="Nqo1C-terminal domain-like"/>
    <property type="match status" value="1"/>
</dbReference>
<dbReference type="InterPro" id="IPR019575">
    <property type="entry name" value="Nuop51_4Fe4S-bd"/>
</dbReference>
<gene>
    <name evidence="2" type="primary">sfrB</name>
    <name evidence="2" type="ORF">CAFE_24000</name>
</gene>
<dbReference type="RefSeq" id="WP_156990804.1">
    <property type="nucleotide sequence ID" value="NZ_VWXL01000069.1"/>
</dbReference>
<dbReference type="OrthoDB" id="9803192at2"/>
<dbReference type="Gene3D" id="1.20.1440.230">
    <property type="entry name" value="NADH-ubiquinone oxidoreductase 51kDa subunit, iron-sulphur binding domain"/>
    <property type="match status" value="1"/>
</dbReference>
<dbReference type="SMART" id="SM00928">
    <property type="entry name" value="NADH_4Fe-4S"/>
    <property type="match status" value="1"/>
</dbReference>
<protein>
    <submittedName>
        <fullName evidence="2">NADPH-Fe(3+) oxidoreductase subunit beta</fullName>
        <ecNumber evidence="2">1.-.-.-</ecNumber>
    </submittedName>
</protein>
<dbReference type="EMBL" id="VWXL01000069">
    <property type="protein sequence ID" value="MVB11677.1"/>
    <property type="molecule type" value="Genomic_DNA"/>
</dbReference>
<dbReference type="InterPro" id="IPR037207">
    <property type="entry name" value="Nuop51_4Fe4S-bd_sf"/>
</dbReference>
<organism evidence="2 3">
    <name type="scientific">Caproicibacter fermentans</name>
    <dbReference type="NCBI Taxonomy" id="2576756"/>
    <lineage>
        <taxon>Bacteria</taxon>
        <taxon>Bacillati</taxon>
        <taxon>Bacillota</taxon>
        <taxon>Clostridia</taxon>
        <taxon>Eubacteriales</taxon>
        <taxon>Acutalibacteraceae</taxon>
        <taxon>Caproicibacter</taxon>
    </lineage>
</organism>
<evidence type="ECO:0000313" key="3">
    <source>
        <dbReference type="Proteomes" id="UP000469440"/>
    </source>
</evidence>
<dbReference type="PRINTS" id="PR00419">
    <property type="entry name" value="ADXRDTASE"/>
</dbReference>
<dbReference type="Pfam" id="PF07992">
    <property type="entry name" value="Pyr_redox_2"/>
    <property type="match status" value="1"/>
</dbReference>
<dbReference type="Proteomes" id="UP000469440">
    <property type="component" value="Unassembled WGS sequence"/>
</dbReference>
<reference evidence="2 3" key="1">
    <citation type="submission" date="2019-09" db="EMBL/GenBank/DDBJ databases">
        <title>Genome sequence of Clostridium sp. EA1.</title>
        <authorList>
            <person name="Poehlein A."/>
            <person name="Bengelsdorf F.R."/>
            <person name="Daniel R."/>
        </authorList>
    </citation>
    <scope>NUCLEOTIDE SEQUENCE [LARGE SCALE GENOMIC DNA]</scope>
    <source>
        <strain evidence="2 3">EA1</strain>
    </source>
</reference>
<dbReference type="Gene3D" id="3.50.50.60">
    <property type="entry name" value="FAD/NAD(P)-binding domain"/>
    <property type="match status" value="2"/>
</dbReference>
<dbReference type="Gene3D" id="1.10.1060.10">
    <property type="entry name" value="Alpha-helical ferredoxin"/>
    <property type="match status" value="1"/>
</dbReference>
<dbReference type="Gene3D" id="3.50.50.100">
    <property type="match status" value="1"/>
</dbReference>
<dbReference type="SUPFAM" id="SSF51971">
    <property type="entry name" value="Nucleotide-binding domain"/>
    <property type="match status" value="2"/>
</dbReference>
<dbReference type="Pfam" id="PF10589">
    <property type="entry name" value="NADH_4Fe-4S"/>
    <property type="match status" value="1"/>
</dbReference>
<accession>A0A6N8I1R7</accession>
<keyword evidence="3" id="KW-1185">Reference proteome</keyword>
<dbReference type="PANTHER" id="PTHR42783:SF3">
    <property type="entry name" value="GLUTAMATE SYNTHASE [NADPH] SMALL CHAIN-RELATED"/>
    <property type="match status" value="1"/>
</dbReference>
<evidence type="ECO:0000313" key="2">
    <source>
        <dbReference type="EMBL" id="MVB11677.1"/>
    </source>
</evidence>
<dbReference type="InterPro" id="IPR023753">
    <property type="entry name" value="FAD/NAD-binding_dom"/>
</dbReference>
<dbReference type="InterPro" id="IPR036188">
    <property type="entry name" value="FAD/NAD-bd_sf"/>
</dbReference>
<dbReference type="AlphaFoldDB" id="A0A6N8I1R7"/>
<dbReference type="InterPro" id="IPR009051">
    <property type="entry name" value="Helical_ferredxn"/>
</dbReference>
<keyword evidence="2" id="KW-0560">Oxidoreductase</keyword>
<name>A0A6N8I1R7_9FIRM</name>
<dbReference type="GO" id="GO:0016491">
    <property type="term" value="F:oxidoreductase activity"/>
    <property type="evidence" value="ECO:0007669"/>
    <property type="project" value="UniProtKB-KW"/>
</dbReference>
<evidence type="ECO:0000259" key="1">
    <source>
        <dbReference type="SMART" id="SM00928"/>
    </source>
</evidence>
<feature type="domain" description="NADH-ubiquinone oxidoreductase 51kDa subunit iron-sulphur binding" evidence="1">
    <location>
        <begin position="37"/>
        <end position="82"/>
    </location>
</feature>
<dbReference type="GO" id="GO:0051539">
    <property type="term" value="F:4 iron, 4 sulfur cluster binding"/>
    <property type="evidence" value="ECO:0007669"/>
    <property type="project" value="InterPro"/>
</dbReference>
<dbReference type="Pfam" id="PF14691">
    <property type="entry name" value="Fer4_20"/>
    <property type="match status" value="1"/>
</dbReference>
<proteinExistence type="predicted"/>
<dbReference type="NCBIfam" id="NF009410">
    <property type="entry name" value="PRK12771.1"/>
    <property type="match status" value="1"/>
</dbReference>
<dbReference type="PANTHER" id="PTHR42783">
    <property type="entry name" value="GLUTAMATE SYNTHASE [NADPH] SMALL CHAIN"/>
    <property type="match status" value="1"/>
</dbReference>